<name>A0A0F9DN16_9ZZZZ</name>
<sequence length="49" mass="5774">MNDDENSDLIKHGLQLENQLHRSFFSQKFKAKSLSISKHAIEMRLQVFL</sequence>
<dbReference type="AlphaFoldDB" id="A0A0F9DN16"/>
<accession>A0A0F9DN16</accession>
<organism evidence="1">
    <name type="scientific">marine sediment metagenome</name>
    <dbReference type="NCBI Taxonomy" id="412755"/>
    <lineage>
        <taxon>unclassified sequences</taxon>
        <taxon>metagenomes</taxon>
        <taxon>ecological metagenomes</taxon>
    </lineage>
</organism>
<comment type="caution">
    <text evidence="1">The sequence shown here is derived from an EMBL/GenBank/DDBJ whole genome shotgun (WGS) entry which is preliminary data.</text>
</comment>
<proteinExistence type="predicted"/>
<evidence type="ECO:0000313" key="1">
    <source>
        <dbReference type="EMBL" id="KKL63128.1"/>
    </source>
</evidence>
<protein>
    <submittedName>
        <fullName evidence="1">Uncharacterized protein</fullName>
    </submittedName>
</protein>
<reference evidence="1" key="1">
    <citation type="journal article" date="2015" name="Nature">
        <title>Complex archaea that bridge the gap between prokaryotes and eukaryotes.</title>
        <authorList>
            <person name="Spang A."/>
            <person name="Saw J.H."/>
            <person name="Jorgensen S.L."/>
            <person name="Zaremba-Niedzwiedzka K."/>
            <person name="Martijn J."/>
            <person name="Lind A.E."/>
            <person name="van Eijk R."/>
            <person name="Schleper C."/>
            <person name="Guy L."/>
            <person name="Ettema T.J."/>
        </authorList>
    </citation>
    <scope>NUCLEOTIDE SEQUENCE</scope>
</reference>
<gene>
    <name evidence="1" type="ORF">LCGC14_2178170</name>
</gene>
<dbReference type="EMBL" id="LAZR01028271">
    <property type="protein sequence ID" value="KKL63128.1"/>
    <property type="molecule type" value="Genomic_DNA"/>
</dbReference>
<feature type="non-terminal residue" evidence="1">
    <location>
        <position position="49"/>
    </location>
</feature>